<evidence type="ECO:0000313" key="14">
    <source>
        <dbReference type="Proteomes" id="UP000254720"/>
    </source>
</evidence>
<feature type="transmembrane region" description="Helical" evidence="11">
    <location>
        <begin position="102"/>
        <end position="124"/>
    </location>
</feature>
<dbReference type="SUPFAM" id="SSF52091">
    <property type="entry name" value="SpoIIaa-like"/>
    <property type="match status" value="1"/>
</dbReference>
<evidence type="ECO:0000256" key="9">
    <source>
        <dbReference type="ARBA" id="ARBA00048348"/>
    </source>
</evidence>
<evidence type="ECO:0000256" key="2">
    <source>
        <dbReference type="ARBA" id="ARBA00006217"/>
    </source>
</evidence>
<dbReference type="InterPro" id="IPR002645">
    <property type="entry name" value="STAS_dom"/>
</dbReference>
<dbReference type="Gene3D" id="3.30.750.24">
    <property type="entry name" value="STAS domain"/>
    <property type="match status" value="1"/>
</dbReference>
<dbReference type="EC" id="4.2.1.1" evidence="3"/>
<evidence type="ECO:0000256" key="10">
    <source>
        <dbReference type="PIRSR" id="PIRSR601765-1"/>
    </source>
</evidence>
<organism evidence="13 14">
    <name type="scientific">Aquicella lusitana</name>
    <dbReference type="NCBI Taxonomy" id="254246"/>
    <lineage>
        <taxon>Bacteria</taxon>
        <taxon>Pseudomonadati</taxon>
        <taxon>Pseudomonadota</taxon>
        <taxon>Gammaproteobacteria</taxon>
        <taxon>Legionellales</taxon>
        <taxon>Coxiellaceae</taxon>
        <taxon>Aquicella</taxon>
    </lineage>
</organism>
<feature type="transmembrane region" description="Helical" evidence="11">
    <location>
        <begin position="383"/>
        <end position="415"/>
    </location>
</feature>
<comment type="similarity">
    <text evidence="2">Belongs to the beta-class carbonic anhydrase family.</text>
</comment>
<dbReference type="EMBL" id="QQAX01000006">
    <property type="protein sequence ID" value="RDI45997.1"/>
    <property type="molecule type" value="Genomic_DNA"/>
</dbReference>
<feature type="binding site" evidence="10">
    <location>
        <position position="643"/>
    </location>
    <ligand>
        <name>Zn(2+)</name>
        <dbReference type="ChEBI" id="CHEBI:29105"/>
    </ligand>
</feature>
<feature type="binding site" evidence="10">
    <location>
        <position position="582"/>
    </location>
    <ligand>
        <name>Zn(2+)</name>
        <dbReference type="ChEBI" id="CHEBI:29105"/>
    </ligand>
</feature>
<keyword evidence="7 11" id="KW-0472">Membrane</keyword>
<keyword evidence="8" id="KW-0456">Lyase</keyword>
<dbReference type="PROSITE" id="PS50801">
    <property type="entry name" value="STAS"/>
    <property type="match status" value="1"/>
</dbReference>
<dbReference type="InterPro" id="IPR001765">
    <property type="entry name" value="Carbonic_anhydrase"/>
</dbReference>
<dbReference type="Pfam" id="PF00484">
    <property type="entry name" value="Pro_CA"/>
    <property type="match status" value="1"/>
</dbReference>
<dbReference type="AlphaFoldDB" id="A0A370GQP2"/>
<keyword evidence="5 10" id="KW-0862">Zinc</keyword>
<dbReference type="PROSITE" id="PS00704">
    <property type="entry name" value="PROK_CO2_ANHYDRASE_1"/>
    <property type="match status" value="1"/>
</dbReference>
<feature type="transmembrane region" description="Helical" evidence="11">
    <location>
        <begin position="59"/>
        <end position="82"/>
    </location>
</feature>
<evidence type="ECO:0000256" key="5">
    <source>
        <dbReference type="ARBA" id="ARBA00022833"/>
    </source>
</evidence>
<protein>
    <recommendedName>
        <fullName evidence="3">carbonic anhydrase</fullName>
        <ecNumber evidence="3">4.2.1.1</ecNumber>
    </recommendedName>
</protein>
<evidence type="ECO:0000256" key="7">
    <source>
        <dbReference type="ARBA" id="ARBA00023136"/>
    </source>
</evidence>
<accession>A0A370GQP2</accession>
<dbReference type="SMART" id="SM00947">
    <property type="entry name" value="Pro_CA"/>
    <property type="match status" value="1"/>
</dbReference>
<dbReference type="SUPFAM" id="SSF53056">
    <property type="entry name" value="beta-carbonic anhydrase, cab"/>
    <property type="match status" value="1"/>
</dbReference>
<dbReference type="Pfam" id="PF01740">
    <property type="entry name" value="STAS"/>
    <property type="match status" value="1"/>
</dbReference>
<feature type="transmembrane region" description="Helical" evidence="11">
    <location>
        <begin position="253"/>
        <end position="273"/>
    </location>
</feature>
<dbReference type="InterPro" id="IPR015892">
    <property type="entry name" value="Carbonic_anhydrase_CS"/>
</dbReference>
<feature type="binding site" evidence="10">
    <location>
        <position position="640"/>
    </location>
    <ligand>
        <name>Zn(2+)</name>
        <dbReference type="ChEBI" id="CHEBI:29105"/>
    </ligand>
</feature>
<feature type="transmembrane region" description="Helical" evidence="11">
    <location>
        <begin position="207"/>
        <end position="233"/>
    </location>
</feature>
<evidence type="ECO:0000256" key="6">
    <source>
        <dbReference type="ARBA" id="ARBA00022989"/>
    </source>
</evidence>
<reference evidence="13 14" key="1">
    <citation type="submission" date="2018-07" db="EMBL/GenBank/DDBJ databases">
        <title>Genomic Encyclopedia of Type Strains, Phase IV (KMG-IV): sequencing the most valuable type-strain genomes for metagenomic binning, comparative biology and taxonomic classification.</title>
        <authorList>
            <person name="Goeker M."/>
        </authorList>
    </citation>
    <scope>NUCLEOTIDE SEQUENCE [LARGE SCALE GENOMIC DNA]</scope>
    <source>
        <strain evidence="13 14">DSM 16500</strain>
    </source>
</reference>
<comment type="subcellular location">
    <subcellularLocation>
        <location evidence="1">Membrane</location>
        <topology evidence="1">Multi-pass membrane protein</topology>
    </subcellularLocation>
</comment>
<dbReference type="Proteomes" id="UP000254720">
    <property type="component" value="Unassembled WGS sequence"/>
</dbReference>
<sequence>MVGRNDFKFNLGLPTLLGEWRKIFSRDYFIADATAGMTVACVAIPLSLAIALASGVPPATGLITAIIAGLVCAFFGGTPLAVSGPAAAMSILIADIVEKFGIPSLILIGCIAGCMQLLSGIVGIGKLGRFVPLPVISGFTAGIGVIIIIGQLPRAFGIAPPPETHIFSVLTHLNNYLHTIDGTSLFLVAITIGIIQGIPKITNKIPAILCAVVISTLVTYFFQLNTVELIGAIPNRLPAPVFPSLTDISLSELIFNALVIYLLASLETLLSSSSADKISGGKKHDPDQELIGQGLGNIVVSLFGGIPITGVIARTAINIRAGARTRRASIIHSFIILAAVLFISPIISAIPIAALAGVLFCVAFSMINYREFRNLWKTARSDAIIYAVTFFTIVFVDLLAGIQAGIVAACLIVLWRSSKTHLHISTTSQDDVLRISLVGALTFLSTGKIAGLQKQLATKQKKTIIMDLASIRNLDISGTTCIVDLYNYCKSNNIQFYIKGLPKRFELLFKLCEGEELLSEYYVVYEHELRKKGTQSVPVSTYGRLVHGINRFYLERKHNDKRLFEFITQSQDPHTLFITCSDSRIIPSMITSADPGELFIVRNIGNFIPPYQEESPFSEGAALQFALSTFDITDIVICGHANCGAINACDKIDASAPSILFSWINRIKNQLGHHSHASLNEKVRINVLNQIGNLKTYPIIQQKLQDKCLNIHGWFFDFDESLVYEWRQHENEFKSIVLQEEPQAV</sequence>
<keyword evidence="4 11" id="KW-0812">Transmembrane</keyword>
<dbReference type="PANTHER" id="PTHR11814">
    <property type="entry name" value="SULFATE TRANSPORTER"/>
    <property type="match status" value="1"/>
</dbReference>
<keyword evidence="6 11" id="KW-1133">Transmembrane helix</keyword>
<proteinExistence type="inferred from homology"/>
<comment type="cofactor">
    <cofactor evidence="10">
        <name>Zn(2+)</name>
        <dbReference type="ChEBI" id="CHEBI:29105"/>
    </cofactor>
    <text evidence="10">Binds 1 zinc ion per subunit.</text>
</comment>
<dbReference type="OrthoDB" id="9769739at2"/>
<evidence type="ECO:0000256" key="4">
    <source>
        <dbReference type="ARBA" id="ARBA00022692"/>
    </source>
</evidence>
<dbReference type="GO" id="GO:0008270">
    <property type="term" value="F:zinc ion binding"/>
    <property type="evidence" value="ECO:0007669"/>
    <property type="project" value="InterPro"/>
</dbReference>
<gene>
    <name evidence="13" type="ORF">C8D86_1061</name>
</gene>
<feature type="transmembrane region" description="Helical" evidence="11">
    <location>
        <begin position="294"/>
        <end position="317"/>
    </location>
</feature>
<comment type="catalytic activity">
    <reaction evidence="9">
        <text>hydrogencarbonate + H(+) = CO2 + H2O</text>
        <dbReference type="Rhea" id="RHEA:10748"/>
        <dbReference type="ChEBI" id="CHEBI:15377"/>
        <dbReference type="ChEBI" id="CHEBI:15378"/>
        <dbReference type="ChEBI" id="CHEBI:16526"/>
        <dbReference type="ChEBI" id="CHEBI:17544"/>
        <dbReference type="EC" id="4.2.1.1"/>
    </reaction>
</comment>
<dbReference type="InterPro" id="IPR036513">
    <property type="entry name" value="STAS_dom_sf"/>
</dbReference>
<feature type="transmembrane region" description="Helical" evidence="11">
    <location>
        <begin position="176"/>
        <end position="195"/>
    </location>
</feature>
<feature type="transmembrane region" description="Helical" evidence="11">
    <location>
        <begin position="329"/>
        <end position="362"/>
    </location>
</feature>
<dbReference type="GO" id="GO:0016020">
    <property type="term" value="C:membrane"/>
    <property type="evidence" value="ECO:0007669"/>
    <property type="project" value="UniProtKB-SubCell"/>
</dbReference>
<dbReference type="InterPro" id="IPR011547">
    <property type="entry name" value="SLC26A/SulP_dom"/>
</dbReference>
<dbReference type="GO" id="GO:0004089">
    <property type="term" value="F:carbonate dehydratase activity"/>
    <property type="evidence" value="ECO:0007669"/>
    <property type="project" value="UniProtKB-EC"/>
</dbReference>
<dbReference type="InterPro" id="IPR036874">
    <property type="entry name" value="Carbonic_anhydrase_sf"/>
</dbReference>
<evidence type="ECO:0000256" key="11">
    <source>
        <dbReference type="SAM" id="Phobius"/>
    </source>
</evidence>
<dbReference type="Pfam" id="PF00916">
    <property type="entry name" value="Sulfate_transp"/>
    <property type="match status" value="1"/>
</dbReference>
<feature type="transmembrane region" description="Helical" evidence="11">
    <location>
        <begin position="28"/>
        <end position="52"/>
    </location>
</feature>
<evidence type="ECO:0000256" key="1">
    <source>
        <dbReference type="ARBA" id="ARBA00004141"/>
    </source>
</evidence>
<feature type="domain" description="STAS" evidence="12">
    <location>
        <begin position="422"/>
        <end position="507"/>
    </location>
</feature>
<evidence type="ECO:0000256" key="8">
    <source>
        <dbReference type="ARBA" id="ARBA00023239"/>
    </source>
</evidence>
<dbReference type="GO" id="GO:0055085">
    <property type="term" value="P:transmembrane transport"/>
    <property type="evidence" value="ECO:0007669"/>
    <property type="project" value="InterPro"/>
</dbReference>
<dbReference type="GO" id="GO:0015976">
    <property type="term" value="P:carbon utilization"/>
    <property type="evidence" value="ECO:0007669"/>
    <property type="project" value="InterPro"/>
</dbReference>
<evidence type="ECO:0000256" key="3">
    <source>
        <dbReference type="ARBA" id="ARBA00012925"/>
    </source>
</evidence>
<feature type="binding site" evidence="10">
    <location>
        <position position="580"/>
    </location>
    <ligand>
        <name>Zn(2+)</name>
        <dbReference type="ChEBI" id="CHEBI:29105"/>
    </ligand>
</feature>
<name>A0A370GQP2_9COXI</name>
<comment type="caution">
    <text evidence="13">The sequence shown here is derived from an EMBL/GenBank/DDBJ whole genome shotgun (WGS) entry which is preliminary data.</text>
</comment>
<keyword evidence="14" id="KW-1185">Reference proteome</keyword>
<evidence type="ECO:0000259" key="12">
    <source>
        <dbReference type="PROSITE" id="PS50801"/>
    </source>
</evidence>
<dbReference type="RefSeq" id="WP_114833897.1">
    <property type="nucleotide sequence ID" value="NZ_LR699114.1"/>
</dbReference>
<dbReference type="InterPro" id="IPR001902">
    <property type="entry name" value="SLC26A/SulP_fam"/>
</dbReference>
<keyword evidence="10" id="KW-0479">Metal-binding</keyword>
<dbReference type="Gene3D" id="3.40.1050.10">
    <property type="entry name" value="Carbonic anhydrase"/>
    <property type="match status" value="1"/>
</dbReference>
<feature type="transmembrane region" description="Helical" evidence="11">
    <location>
        <begin position="136"/>
        <end position="156"/>
    </location>
</feature>
<evidence type="ECO:0000313" key="13">
    <source>
        <dbReference type="EMBL" id="RDI45997.1"/>
    </source>
</evidence>